<dbReference type="Pfam" id="PF04947">
    <property type="entry name" value="Pox_VLTF3"/>
    <property type="match status" value="1"/>
</dbReference>
<dbReference type="InterPro" id="IPR007031">
    <property type="entry name" value="Poxvirus_VLTF3"/>
</dbReference>
<dbReference type="EMBL" id="MK500368">
    <property type="protein sequence ID" value="QBK87659.1"/>
    <property type="molecule type" value="Genomic_DNA"/>
</dbReference>
<keyword evidence="1" id="KW-0804">Transcription</keyword>
<name>A0A481YX14_9VIRU</name>
<organism evidence="3">
    <name type="scientific">Marseillevirus LCMAC201</name>
    <dbReference type="NCBI Taxonomy" id="2506605"/>
    <lineage>
        <taxon>Viruses</taxon>
        <taxon>Varidnaviria</taxon>
        <taxon>Bamfordvirae</taxon>
        <taxon>Nucleocytoviricota</taxon>
        <taxon>Megaviricetes</taxon>
        <taxon>Pimascovirales</taxon>
        <taxon>Pimascovirales incertae sedis</taxon>
        <taxon>Marseilleviridae</taxon>
    </lineage>
</organism>
<evidence type="ECO:0000313" key="3">
    <source>
        <dbReference type="EMBL" id="QBK87659.1"/>
    </source>
</evidence>
<proteinExistence type="predicted"/>
<evidence type="ECO:0000256" key="2">
    <source>
        <dbReference type="SAM" id="MobiDB-lite"/>
    </source>
</evidence>
<feature type="region of interest" description="Disordered" evidence="2">
    <location>
        <begin position="13"/>
        <end position="35"/>
    </location>
</feature>
<accession>A0A481YX14</accession>
<evidence type="ECO:0000256" key="1">
    <source>
        <dbReference type="ARBA" id="ARBA00023163"/>
    </source>
</evidence>
<sequence length="384" mass="45645">MSNESNTRVIDFFRKKNNYQKSQPPPKSPKIHCKKSKPNQYQDIFEIHDCILDMLDKEFQKLPELNKKAMRFKWIANNSDEDVECQLANTELSKLNTQIKLIESGFREAKYIHRTESILAEFNEILSQPIKVDFMGNRVFDQHNRKQTIIIDFLNIAKDYISVQPVEGQRRSMLCDDCHVELQREDDFLFVCPLCGSAVKHFASVASYQENNRINVAQRYVYDKRAHFGDSIKKFQARQNTTISDEVYRDLWDKLHSHDIPIEHLSKDHLYEFLKLTGHSDHYEDITLIYCEMTEKEAPNISYLEQKLFALFDEIDPVYERVKPLGRVNFLNGQFVLFKLLQKLKYICREEDFYILKTREKMLEHDQIWKRICSELSWTYIATV</sequence>
<dbReference type="GO" id="GO:0046782">
    <property type="term" value="P:regulation of viral transcription"/>
    <property type="evidence" value="ECO:0007669"/>
    <property type="project" value="InterPro"/>
</dbReference>
<reference evidence="3" key="1">
    <citation type="journal article" date="2019" name="MBio">
        <title>Virus Genomes from Deep Sea Sediments Expand the Ocean Megavirome and Support Independent Origins of Viral Gigantism.</title>
        <authorList>
            <person name="Backstrom D."/>
            <person name="Yutin N."/>
            <person name="Jorgensen S.L."/>
            <person name="Dharamshi J."/>
            <person name="Homa F."/>
            <person name="Zaremba-Niedwiedzka K."/>
            <person name="Spang A."/>
            <person name="Wolf Y.I."/>
            <person name="Koonin E.V."/>
            <person name="Ettema T.J."/>
        </authorList>
    </citation>
    <scope>NUCLEOTIDE SEQUENCE</scope>
</reference>
<protein>
    <submittedName>
        <fullName evidence="3">Late transcription factor 3-like protein</fullName>
    </submittedName>
</protein>
<gene>
    <name evidence="3" type="ORF">LCMAC201_05720</name>
</gene>